<evidence type="ECO:0000256" key="1">
    <source>
        <dbReference type="PROSITE-ProRule" id="PRU00023"/>
    </source>
</evidence>
<reference evidence="2" key="2">
    <citation type="journal article" date="2007" name="Science">
        <title>Draft genome sequence of the sexually transmitted pathogen Trichomonas vaginalis.</title>
        <authorList>
            <person name="Carlton J.M."/>
            <person name="Hirt R.P."/>
            <person name="Silva J.C."/>
            <person name="Delcher A.L."/>
            <person name="Schatz M."/>
            <person name="Zhao Q."/>
            <person name="Wortman J.R."/>
            <person name="Bidwell S.L."/>
            <person name="Alsmark U.C.M."/>
            <person name="Besteiro S."/>
            <person name="Sicheritz-Ponten T."/>
            <person name="Noel C.J."/>
            <person name="Dacks J.B."/>
            <person name="Foster P.G."/>
            <person name="Simillion C."/>
            <person name="Van de Peer Y."/>
            <person name="Miranda-Saavedra D."/>
            <person name="Barton G.J."/>
            <person name="Westrop G.D."/>
            <person name="Mueller S."/>
            <person name="Dessi D."/>
            <person name="Fiori P.L."/>
            <person name="Ren Q."/>
            <person name="Paulsen I."/>
            <person name="Zhang H."/>
            <person name="Bastida-Corcuera F.D."/>
            <person name="Simoes-Barbosa A."/>
            <person name="Brown M.T."/>
            <person name="Hayes R.D."/>
            <person name="Mukherjee M."/>
            <person name="Okumura C.Y."/>
            <person name="Schneider R."/>
            <person name="Smith A.J."/>
            <person name="Vanacova S."/>
            <person name="Villalvazo M."/>
            <person name="Haas B.J."/>
            <person name="Pertea M."/>
            <person name="Feldblyum T.V."/>
            <person name="Utterback T.R."/>
            <person name="Shu C.L."/>
            <person name="Osoegawa K."/>
            <person name="de Jong P.J."/>
            <person name="Hrdy I."/>
            <person name="Horvathova L."/>
            <person name="Zubacova Z."/>
            <person name="Dolezal P."/>
            <person name="Malik S.B."/>
            <person name="Logsdon J.M. Jr."/>
            <person name="Henze K."/>
            <person name="Gupta A."/>
            <person name="Wang C.C."/>
            <person name="Dunne R.L."/>
            <person name="Upcroft J.A."/>
            <person name="Upcroft P."/>
            <person name="White O."/>
            <person name="Salzberg S.L."/>
            <person name="Tang P."/>
            <person name="Chiu C.-H."/>
            <person name="Lee Y.-S."/>
            <person name="Embley T.M."/>
            <person name="Coombs G.H."/>
            <person name="Mottram J.C."/>
            <person name="Tachezy J."/>
            <person name="Fraser-Liggett C.M."/>
            <person name="Johnson P.J."/>
        </authorList>
    </citation>
    <scope>NUCLEOTIDE SEQUENCE [LARGE SCALE GENOMIC DNA]</scope>
    <source>
        <strain evidence="2">G3</strain>
    </source>
</reference>
<evidence type="ECO:0000313" key="2">
    <source>
        <dbReference type="EMBL" id="EAY10393.1"/>
    </source>
</evidence>
<dbReference type="InParanoid" id="A2EAG6"/>
<organism evidence="2 3">
    <name type="scientific">Trichomonas vaginalis (strain ATCC PRA-98 / G3)</name>
    <dbReference type="NCBI Taxonomy" id="412133"/>
    <lineage>
        <taxon>Eukaryota</taxon>
        <taxon>Metamonada</taxon>
        <taxon>Parabasalia</taxon>
        <taxon>Trichomonadida</taxon>
        <taxon>Trichomonadidae</taxon>
        <taxon>Trichomonas</taxon>
    </lineage>
</organism>
<dbReference type="STRING" id="5722.A2EAG6"/>
<dbReference type="PANTHER" id="PTHR24164:SF4">
    <property type="entry name" value="RELA-ASSOCIATED INHIBITOR"/>
    <property type="match status" value="1"/>
</dbReference>
<dbReference type="Pfam" id="PF12796">
    <property type="entry name" value="Ank_2"/>
    <property type="match status" value="1"/>
</dbReference>
<name>A2EAG6_TRIV3</name>
<dbReference type="OrthoDB" id="20872at2759"/>
<dbReference type="VEuPathDB" id="TrichDB:TVAG_070560"/>
<proteinExistence type="predicted"/>
<keyword evidence="1" id="KW-0040">ANK repeat</keyword>
<dbReference type="eggNOG" id="KOG0504">
    <property type="taxonomic scope" value="Eukaryota"/>
</dbReference>
<dbReference type="VEuPathDB" id="TrichDB:TVAGG3_1045120"/>
<evidence type="ECO:0000313" key="3">
    <source>
        <dbReference type="Proteomes" id="UP000001542"/>
    </source>
</evidence>
<gene>
    <name evidence="2" type="ORF">TVAG_109770</name>
</gene>
<keyword evidence="3" id="KW-1185">Reference proteome</keyword>
<dbReference type="PROSITE" id="PS50088">
    <property type="entry name" value="ANK_REPEAT"/>
    <property type="match status" value="1"/>
</dbReference>
<dbReference type="SUPFAM" id="SSF48403">
    <property type="entry name" value="Ankyrin repeat"/>
    <property type="match status" value="1"/>
</dbReference>
<dbReference type="InterPro" id="IPR028320">
    <property type="entry name" value="iASPP"/>
</dbReference>
<dbReference type="InterPro" id="IPR036770">
    <property type="entry name" value="Ankyrin_rpt-contain_sf"/>
</dbReference>
<dbReference type="SMART" id="SM00248">
    <property type="entry name" value="ANK"/>
    <property type="match status" value="2"/>
</dbReference>
<dbReference type="Proteomes" id="UP000001542">
    <property type="component" value="Unassembled WGS sequence"/>
</dbReference>
<feature type="repeat" description="ANK" evidence="1">
    <location>
        <begin position="364"/>
        <end position="396"/>
    </location>
</feature>
<dbReference type="InterPro" id="IPR002110">
    <property type="entry name" value="Ankyrin_rpt"/>
</dbReference>
<protein>
    <submittedName>
        <fullName evidence="2">Uncharacterized protein</fullName>
    </submittedName>
</protein>
<dbReference type="EMBL" id="DS113339">
    <property type="protein sequence ID" value="EAY10393.1"/>
    <property type="molecule type" value="Genomic_DNA"/>
</dbReference>
<reference evidence="2" key="1">
    <citation type="submission" date="2006-10" db="EMBL/GenBank/DDBJ databases">
        <authorList>
            <person name="Amadeo P."/>
            <person name="Zhao Q."/>
            <person name="Wortman J."/>
            <person name="Fraser-Liggett C."/>
            <person name="Carlton J."/>
        </authorList>
    </citation>
    <scope>NUCLEOTIDE SEQUENCE</scope>
    <source>
        <strain evidence="2">G3</strain>
    </source>
</reference>
<accession>A2EAG6</accession>
<dbReference type="PANTHER" id="PTHR24164">
    <property type="entry name" value="RELA-ASSOCIATED INHIBITOR"/>
    <property type="match status" value="1"/>
</dbReference>
<dbReference type="AlphaFoldDB" id="A2EAG6"/>
<sequence>MSDIKFVVNSQYCRNSSLVKYGSDFCFVINGHRFYTTQSHAAVISETVRNILITDNSAHEINIDININNNNPNTSKESFEKALNIFANFVKEGCVSENIDINTSEIVYDLGVFLKNEDFISQYKFVISSTVISESNVESFIRYSLKTYDFEKTCSFIASHISFLGPSKICLLFESVYHSIESSHFNENIDNIFIDLISCILSDEHVSVYSEDDICDFVISFIKTFSPLLSFSDTSKFDKLIEFIRLEFCTNETISRIINFYSSFINSLDKEIKTGNKSDNRIQNENEIFTHLFETLMLSSNDSKETKQFDKISTTDWNIQFFRYYYGLKDFLSLYDTFVKCSKERDLYSIKFAVDKGYNKISSNDWAIIHYAAQINNLSLVQDLISCGVDPNMRNSTLQTPLHIACNYNSVDVVKFLITLDGIDINAQSIYGDTPLHNA</sequence>
<dbReference type="GO" id="GO:0006355">
    <property type="term" value="P:regulation of DNA-templated transcription"/>
    <property type="evidence" value="ECO:0007669"/>
    <property type="project" value="InterPro"/>
</dbReference>
<dbReference type="KEGG" id="tva:4768327"/>
<dbReference type="Gene3D" id="1.25.40.20">
    <property type="entry name" value="Ankyrin repeat-containing domain"/>
    <property type="match status" value="1"/>
</dbReference>